<feature type="transmembrane region" description="Helical" evidence="1">
    <location>
        <begin position="149"/>
        <end position="172"/>
    </location>
</feature>
<dbReference type="EMBL" id="SPLM01000147">
    <property type="protein sequence ID" value="TMW55538.1"/>
    <property type="molecule type" value="Genomic_DNA"/>
</dbReference>
<dbReference type="AlphaFoldDB" id="A0A8K1C378"/>
<evidence type="ECO:0000256" key="1">
    <source>
        <dbReference type="SAM" id="Phobius"/>
    </source>
</evidence>
<dbReference type="Proteomes" id="UP000794436">
    <property type="component" value="Unassembled WGS sequence"/>
</dbReference>
<comment type="caution">
    <text evidence="2">The sequence shown here is derived from an EMBL/GenBank/DDBJ whole genome shotgun (WGS) entry which is preliminary data.</text>
</comment>
<evidence type="ECO:0000313" key="3">
    <source>
        <dbReference type="Proteomes" id="UP000794436"/>
    </source>
</evidence>
<organism evidence="2 3">
    <name type="scientific">Pythium oligandrum</name>
    <name type="common">Mycoparasitic fungus</name>
    <dbReference type="NCBI Taxonomy" id="41045"/>
    <lineage>
        <taxon>Eukaryota</taxon>
        <taxon>Sar</taxon>
        <taxon>Stramenopiles</taxon>
        <taxon>Oomycota</taxon>
        <taxon>Peronosporomycetes</taxon>
        <taxon>Pythiales</taxon>
        <taxon>Pythiaceae</taxon>
        <taxon>Pythium</taxon>
    </lineage>
</organism>
<sequence length="239" mass="25924">MQPFPSGLASPFVIDVSASARVRDLLKLMDSSSEDASVCTLYVAMGENSLTAFARNADAIRSLMRLRMGETVAVLYPRSGLGGNARVHVLFQTVQQGSLEDASRPSSRAQQSWYSRFLASARLGFSFLRTYAASAMLHVQLLLEIARGLFVSHFAISLFAFMITASFAGVALALSSLFTSVQDTTGVDSSRLLSMIILRTSVDTIFSAFAFIQKRDIESTINLFYDIGIGYGLALALMA</sequence>
<name>A0A8K1C378_PYTOL</name>
<accession>A0A8K1C378</accession>
<keyword evidence="3" id="KW-1185">Reference proteome</keyword>
<keyword evidence="1" id="KW-0472">Membrane</keyword>
<keyword evidence="1" id="KW-0812">Transmembrane</keyword>
<gene>
    <name evidence="2" type="ORF">Poli38472_010420</name>
</gene>
<feature type="transmembrane region" description="Helical" evidence="1">
    <location>
        <begin position="219"/>
        <end position="238"/>
    </location>
</feature>
<proteinExistence type="predicted"/>
<evidence type="ECO:0000313" key="2">
    <source>
        <dbReference type="EMBL" id="TMW55538.1"/>
    </source>
</evidence>
<reference evidence="2" key="1">
    <citation type="submission" date="2019-03" db="EMBL/GenBank/DDBJ databases">
        <title>Long read genome sequence of the mycoparasitic Pythium oligandrum ATCC 38472 isolated from sugarbeet rhizosphere.</title>
        <authorList>
            <person name="Gaulin E."/>
        </authorList>
    </citation>
    <scope>NUCLEOTIDE SEQUENCE</scope>
    <source>
        <strain evidence="2">ATCC 38472_TT</strain>
    </source>
</reference>
<protein>
    <submittedName>
        <fullName evidence="2">Uncharacterized protein</fullName>
    </submittedName>
</protein>
<keyword evidence="1" id="KW-1133">Transmembrane helix</keyword>